<dbReference type="PANTHER" id="PTHR10209">
    <property type="entry name" value="OXIDOREDUCTASE, 2OG-FE II OXYGENASE FAMILY PROTEIN"/>
    <property type="match status" value="1"/>
</dbReference>
<feature type="domain" description="Non-haem dioxygenase N-terminal" evidence="6">
    <location>
        <begin position="45"/>
        <end position="95"/>
    </location>
</feature>
<dbReference type="Pfam" id="PF03171">
    <property type="entry name" value="2OG-FeII_Oxy"/>
    <property type="match status" value="1"/>
</dbReference>
<proteinExistence type="inferred from homology"/>
<comment type="similarity">
    <text evidence="1">Belongs to the iron/ascorbate-dependent oxidoreductase family.</text>
</comment>
<evidence type="ECO:0000259" key="6">
    <source>
        <dbReference type="Pfam" id="PF14226"/>
    </source>
</evidence>
<dbReference type="InterPro" id="IPR044861">
    <property type="entry name" value="IPNS-like_FE2OG_OXY"/>
</dbReference>
<comment type="caution">
    <text evidence="7">The sequence shown here is derived from an EMBL/GenBank/DDBJ whole genome shotgun (WGS) entry which is preliminary data.</text>
</comment>
<dbReference type="AlphaFoldDB" id="A0A811P7W2"/>
<dbReference type="InterPro" id="IPR027443">
    <property type="entry name" value="IPNS-like_sf"/>
</dbReference>
<dbReference type="Gene3D" id="2.60.120.330">
    <property type="entry name" value="B-lactam Antibiotic, Isopenicillin N Synthase, Chain"/>
    <property type="match status" value="1"/>
</dbReference>
<evidence type="ECO:0000256" key="2">
    <source>
        <dbReference type="ARBA" id="ARBA00022723"/>
    </source>
</evidence>
<keyword evidence="8" id="KW-1185">Reference proteome</keyword>
<evidence type="ECO:0000256" key="1">
    <source>
        <dbReference type="ARBA" id="ARBA00008056"/>
    </source>
</evidence>
<organism evidence="7 8">
    <name type="scientific">Miscanthus lutarioriparius</name>
    <dbReference type="NCBI Taxonomy" id="422564"/>
    <lineage>
        <taxon>Eukaryota</taxon>
        <taxon>Viridiplantae</taxon>
        <taxon>Streptophyta</taxon>
        <taxon>Embryophyta</taxon>
        <taxon>Tracheophyta</taxon>
        <taxon>Spermatophyta</taxon>
        <taxon>Magnoliopsida</taxon>
        <taxon>Liliopsida</taxon>
        <taxon>Poales</taxon>
        <taxon>Poaceae</taxon>
        <taxon>PACMAD clade</taxon>
        <taxon>Panicoideae</taxon>
        <taxon>Andropogonodae</taxon>
        <taxon>Andropogoneae</taxon>
        <taxon>Saccharinae</taxon>
        <taxon>Miscanthus</taxon>
    </lineage>
</organism>
<accession>A0A811P7W2</accession>
<dbReference type="PANTHER" id="PTHR10209:SF662">
    <property type="entry name" value="OS01G0536400 PROTEIN"/>
    <property type="match status" value="1"/>
</dbReference>
<reference evidence="7" key="1">
    <citation type="submission" date="2020-10" db="EMBL/GenBank/DDBJ databases">
        <authorList>
            <person name="Han B."/>
            <person name="Lu T."/>
            <person name="Zhao Q."/>
            <person name="Huang X."/>
            <person name="Zhao Y."/>
        </authorList>
    </citation>
    <scope>NUCLEOTIDE SEQUENCE</scope>
</reference>
<protein>
    <submittedName>
        <fullName evidence="7">Uncharacterized protein</fullName>
    </submittedName>
</protein>
<dbReference type="GO" id="GO:0046872">
    <property type="term" value="F:metal ion binding"/>
    <property type="evidence" value="ECO:0007669"/>
    <property type="project" value="UniProtKB-KW"/>
</dbReference>
<evidence type="ECO:0000259" key="5">
    <source>
        <dbReference type="Pfam" id="PF03171"/>
    </source>
</evidence>
<dbReference type="SUPFAM" id="SSF51197">
    <property type="entry name" value="Clavaminate synthase-like"/>
    <property type="match status" value="1"/>
</dbReference>
<keyword evidence="2" id="KW-0479">Metal-binding</keyword>
<name>A0A811P7W2_9POAL</name>
<dbReference type="GO" id="GO:0016491">
    <property type="term" value="F:oxidoreductase activity"/>
    <property type="evidence" value="ECO:0007669"/>
    <property type="project" value="UniProtKB-KW"/>
</dbReference>
<dbReference type="OrthoDB" id="288590at2759"/>
<evidence type="ECO:0000256" key="4">
    <source>
        <dbReference type="ARBA" id="ARBA00023004"/>
    </source>
</evidence>
<gene>
    <name evidence="7" type="ORF">NCGR_LOCUS25641</name>
</gene>
<sequence length="259" mass="27211">MAAVDDYDDEDTLALFDFHESRAGELQKKSPVCGVCGLVESGVTTAVALVGAAARSCGFFQVTNHGIPVGTVESALSAVRAFNEQPLAARSAYYSVSIAGPAVYTTVPIPPRNAGQHANVPLLPWRDTLVLRFGHDKSHLNHLPAACLDALLEYHQSLTALGKVIAGLLSEALSVGSEQLDRAVQVEATHAVPLLPAVPSARAGCRQPCPHRGDFFTVVAQDGVGGLQVRLDSHGDAWVDVVPVTGALLINIGEVLKVL</sequence>
<feature type="domain" description="Isopenicillin N synthase-like Fe(2+) 2OG dioxygenase" evidence="5">
    <location>
        <begin position="211"/>
        <end position="258"/>
    </location>
</feature>
<evidence type="ECO:0000256" key="3">
    <source>
        <dbReference type="ARBA" id="ARBA00023002"/>
    </source>
</evidence>
<dbReference type="Pfam" id="PF14226">
    <property type="entry name" value="DIOX_N"/>
    <property type="match status" value="1"/>
</dbReference>
<keyword evidence="4" id="KW-0408">Iron</keyword>
<evidence type="ECO:0000313" key="8">
    <source>
        <dbReference type="Proteomes" id="UP000604825"/>
    </source>
</evidence>
<dbReference type="EMBL" id="CAJGYO010000006">
    <property type="protein sequence ID" value="CAD6238404.1"/>
    <property type="molecule type" value="Genomic_DNA"/>
</dbReference>
<evidence type="ECO:0000313" key="7">
    <source>
        <dbReference type="EMBL" id="CAD6238404.1"/>
    </source>
</evidence>
<dbReference type="InterPro" id="IPR026992">
    <property type="entry name" value="DIOX_N"/>
</dbReference>
<dbReference type="Proteomes" id="UP000604825">
    <property type="component" value="Unassembled WGS sequence"/>
</dbReference>
<keyword evidence="3" id="KW-0560">Oxidoreductase</keyword>